<evidence type="ECO:0000256" key="3">
    <source>
        <dbReference type="ARBA" id="ARBA00022833"/>
    </source>
</evidence>
<dbReference type="InterPro" id="IPR036874">
    <property type="entry name" value="Carbonic_anhydrase_sf"/>
</dbReference>
<dbReference type="SUPFAM" id="SSF53056">
    <property type="entry name" value="beta-carbonic anhydrase, cab"/>
    <property type="match status" value="1"/>
</dbReference>
<evidence type="ECO:0000256" key="9">
    <source>
        <dbReference type="SAM" id="SignalP"/>
    </source>
</evidence>
<dbReference type="InterPro" id="IPR001765">
    <property type="entry name" value="Carbonic_anhydrase"/>
</dbReference>
<reference evidence="10 11" key="2">
    <citation type="submission" date="2022-06" db="EMBL/GenBank/DDBJ databases">
        <title>Genomic Encyclopedia of Type Strains, Phase I: the one thousand microbial genomes (KMG-I) project.</title>
        <authorList>
            <person name="Kyrpides N."/>
        </authorList>
    </citation>
    <scope>NUCLEOTIDE SEQUENCE [LARGE SCALE GENOMIC DNA]</scope>
    <source>
        <strain evidence="10 11">DSM 43889</strain>
    </source>
</reference>
<comment type="catalytic activity">
    <reaction evidence="6 7">
        <text>hydrogencarbonate + H(+) = CO2 + H2O</text>
        <dbReference type="Rhea" id="RHEA:10748"/>
        <dbReference type="ChEBI" id="CHEBI:15377"/>
        <dbReference type="ChEBI" id="CHEBI:15378"/>
        <dbReference type="ChEBI" id="CHEBI:16526"/>
        <dbReference type="ChEBI" id="CHEBI:17544"/>
        <dbReference type="EC" id="4.2.1.1"/>
    </reaction>
</comment>
<feature type="compositionally biased region" description="Low complexity" evidence="8">
    <location>
        <begin position="32"/>
        <end position="44"/>
    </location>
</feature>
<dbReference type="EC" id="4.2.1.1" evidence="2 7"/>
<evidence type="ECO:0000256" key="5">
    <source>
        <dbReference type="ARBA" id="ARBA00024993"/>
    </source>
</evidence>
<evidence type="ECO:0000313" key="11">
    <source>
        <dbReference type="Proteomes" id="UP000791080"/>
    </source>
</evidence>
<dbReference type="Gene3D" id="3.40.1050.10">
    <property type="entry name" value="Carbonic anhydrase"/>
    <property type="match status" value="1"/>
</dbReference>
<feature type="chain" id="PRO_5047135866" description="Carbonic anhydrase" evidence="9">
    <location>
        <begin position="36"/>
        <end position="250"/>
    </location>
</feature>
<dbReference type="PANTHER" id="PTHR11002">
    <property type="entry name" value="CARBONIC ANHYDRASE"/>
    <property type="match status" value="1"/>
</dbReference>
<gene>
    <name evidence="10" type="ORF">G443_000814</name>
</gene>
<keyword evidence="11" id="KW-1185">Reference proteome</keyword>
<organism evidence="10 11">
    <name type="scientific">Actinoalloteichus caeruleus DSM 43889</name>
    <dbReference type="NCBI Taxonomy" id="1120930"/>
    <lineage>
        <taxon>Bacteria</taxon>
        <taxon>Bacillati</taxon>
        <taxon>Actinomycetota</taxon>
        <taxon>Actinomycetes</taxon>
        <taxon>Pseudonocardiales</taxon>
        <taxon>Pseudonocardiaceae</taxon>
        <taxon>Actinoalloteichus</taxon>
        <taxon>Actinoalloteichus cyanogriseus</taxon>
    </lineage>
</organism>
<evidence type="ECO:0000256" key="8">
    <source>
        <dbReference type="SAM" id="MobiDB-lite"/>
    </source>
</evidence>
<dbReference type="InterPro" id="IPR006311">
    <property type="entry name" value="TAT_signal"/>
</dbReference>
<comment type="function">
    <text evidence="7">Reversible hydration of carbon dioxide.</text>
</comment>
<keyword evidence="4 7" id="KW-0456">Lyase</keyword>
<protein>
    <recommendedName>
        <fullName evidence="2 7">Carbonic anhydrase</fullName>
        <ecNumber evidence="2 7">4.2.1.1</ecNumber>
    </recommendedName>
    <alternativeName>
        <fullName evidence="7">Carbonate dehydratase</fullName>
    </alternativeName>
</protein>
<evidence type="ECO:0000256" key="6">
    <source>
        <dbReference type="ARBA" id="ARBA00048348"/>
    </source>
</evidence>
<dbReference type="PROSITE" id="PS00704">
    <property type="entry name" value="PROK_CO2_ANHYDRASE_1"/>
    <property type="match status" value="1"/>
</dbReference>
<evidence type="ECO:0000256" key="7">
    <source>
        <dbReference type="RuleBase" id="RU003956"/>
    </source>
</evidence>
<keyword evidence="9" id="KW-0732">Signal</keyword>
<dbReference type="RefSeq" id="WP_026417977.1">
    <property type="nucleotide sequence ID" value="NZ_AUBJ02000001.1"/>
</dbReference>
<keyword evidence="3 7" id="KW-0862">Zinc</keyword>
<feature type="region of interest" description="Disordered" evidence="8">
    <location>
        <begin position="32"/>
        <end position="56"/>
    </location>
</feature>
<comment type="caution">
    <text evidence="10">The sequence shown here is derived from an EMBL/GenBank/DDBJ whole genome shotgun (WGS) entry which is preliminary data.</text>
</comment>
<name>A0ABT1JE30_ACTCY</name>
<evidence type="ECO:0000256" key="2">
    <source>
        <dbReference type="ARBA" id="ARBA00012925"/>
    </source>
</evidence>
<evidence type="ECO:0000313" key="10">
    <source>
        <dbReference type="EMBL" id="MCP2330544.1"/>
    </source>
</evidence>
<dbReference type="Pfam" id="PF00484">
    <property type="entry name" value="Pro_CA"/>
    <property type="match status" value="1"/>
</dbReference>
<dbReference type="PANTHER" id="PTHR11002:SF79">
    <property type="entry name" value="CARBONIC ANHYDRASE 2"/>
    <property type="match status" value="1"/>
</dbReference>
<evidence type="ECO:0000256" key="4">
    <source>
        <dbReference type="ARBA" id="ARBA00023239"/>
    </source>
</evidence>
<reference evidence="10 11" key="1">
    <citation type="submission" date="2013-07" db="EMBL/GenBank/DDBJ databases">
        <authorList>
            <consortium name="DOE Joint Genome Institute"/>
            <person name="Reeve W."/>
            <person name="Huntemann M."/>
            <person name="Han J."/>
            <person name="Chen A."/>
            <person name="Kyrpides N."/>
            <person name="Mavromatis K."/>
            <person name="Markowitz V."/>
            <person name="Palaniappan K."/>
            <person name="Ivanova N."/>
            <person name="Schaumberg A."/>
            <person name="Pati A."/>
            <person name="Liolios K."/>
            <person name="Nordberg H.P."/>
            <person name="Cantor M.N."/>
            <person name="Hua S.X."/>
            <person name="Woyke T."/>
        </authorList>
    </citation>
    <scope>NUCLEOTIDE SEQUENCE [LARGE SCALE GENOMIC DNA]</scope>
    <source>
        <strain evidence="10 11">DSM 43889</strain>
    </source>
</reference>
<dbReference type="InterPro" id="IPR015892">
    <property type="entry name" value="Carbonic_anhydrase_CS"/>
</dbReference>
<dbReference type="PROSITE" id="PS00705">
    <property type="entry name" value="PROK_CO2_ANHYDRASE_2"/>
    <property type="match status" value="1"/>
</dbReference>
<dbReference type="CDD" id="cd03378">
    <property type="entry name" value="beta_CA_cladeC"/>
    <property type="match status" value="1"/>
</dbReference>
<evidence type="ECO:0000256" key="1">
    <source>
        <dbReference type="ARBA" id="ARBA00006217"/>
    </source>
</evidence>
<dbReference type="EMBL" id="AUBJ02000001">
    <property type="protein sequence ID" value="MCP2330544.1"/>
    <property type="molecule type" value="Genomic_DNA"/>
</dbReference>
<dbReference type="SMART" id="SM00947">
    <property type="entry name" value="Pro_CA"/>
    <property type="match status" value="1"/>
</dbReference>
<feature type="signal peptide" evidence="9">
    <location>
        <begin position="1"/>
        <end position="35"/>
    </location>
</feature>
<sequence length="250" mass="26499">MSNSNSALGLSRRRLFGLGGGVAATLAVGASAASATTNTTGGTTHLPSHGRRRPRTADEAWTALRAGNDRFVRGDLRHPHQSVERREDLADGQDPFATVLACADSRVPPEIVFDQGLGDLFTVRSAGEVLDDAVIGSIEYAVEHLHTPLVLVLGHSGCGAVQAAVDLVHNGAELHDSISYLAHSIEAGVLRTPRVGSDAEYLRACVEEQARSAARTLRERSAIVRHLVDGSGVRVVSGVYDLETGRVDRL</sequence>
<comment type="similarity">
    <text evidence="1 7">Belongs to the beta-class carbonic anhydrase family.</text>
</comment>
<dbReference type="PROSITE" id="PS51318">
    <property type="entry name" value="TAT"/>
    <property type="match status" value="1"/>
</dbReference>
<proteinExistence type="inferred from homology"/>
<accession>A0ABT1JE30</accession>
<dbReference type="Proteomes" id="UP000791080">
    <property type="component" value="Unassembled WGS sequence"/>
</dbReference>
<comment type="function">
    <text evidence="5">Catalyzes the reversible hydration of carbon dioxide to form bicarbonate.</text>
</comment>